<feature type="compositionally biased region" description="Low complexity" evidence="1">
    <location>
        <begin position="186"/>
        <end position="202"/>
    </location>
</feature>
<name>A0A0D2M4I2_9CHLO</name>
<keyword evidence="2" id="KW-0418">Kinase</keyword>
<dbReference type="EMBL" id="KK102177">
    <property type="protein sequence ID" value="KIY98464.1"/>
    <property type="molecule type" value="Genomic_DNA"/>
</dbReference>
<dbReference type="STRING" id="145388.A0A0D2M4I2"/>
<dbReference type="AlphaFoldDB" id="A0A0D2M4I2"/>
<accession>A0A0D2M4I2</accession>
<evidence type="ECO:0000313" key="3">
    <source>
        <dbReference type="Proteomes" id="UP000054498"/>
    </source>
</evidence>
<dbReference type="Proteomes" id="UP000054498">
    <property type="component" value="Unassembled WGS sequence"/>
</dbReference>
<evidence type="ECO:0000256" key="1">
    <source>
        <dbReference type="SAM" id="MobiDB-lite"/>
    </source>
</evidence>
<dbReference type="SUPFAM" id="SSF53795">
    <property type="entry name" value="PEP carboxykinase-like"/>
    <property type="match status" value="1"/>
</dbReference>
<organism evidence="2 3">
    <name type="scientific">Monoraphidium neglectum</name>
    <dbReference type="NCBI Taxonomy" id="145388"/>
    <lineage>
        <taxon>Eukaryota</taxon>
        <taxon>Viridiplantae</taxon>
        <taxon>Chlorophyta</taxon>
        <taxon>core chlorophytes</taxon>
        <taxon>Chlorophyceae</taxon>
        <taxon>CS clade</taxon>
        <taxon>Sphaeropleales</taxon>
        <taxon>Selenastraceae</taxon>
        <taxon>Monoraphidium</taxon>
    </lineage>
</organism>
<dbReference type="GO" id="GO:0016301">
    <property type="term" value="F:kinase activity"/>
    <property type="evidence" value="ECO:0007669"/>
    <property type="project" value="UniProtKB-KW"/>
</dbReference>
<dbReference type="EC" id="4.1.1.49" evidence="2"/>
<keyword evidence="3" id="KW-1185">Reference proteome</keyword>
<dbReference type="GO" id="GO:0005524">
    <property type="term" value="F:ATP binding"/>
    <property type="evidence" value="ECO:0007669"/>
    <property type="project" value="InterPro"/>
</dbReference>
<dbReference type="PANTHER" id="PTHR30031:SF0">
    <property type="entry name" value="PHOSPHOENOLPYRUVATE CARBOXYKINASE (ATP)"/>
    <property type="match status" value="1"/>
</dbReference>
<protein>
    <submittedName>
        <fullName evidence="2">Phosphoenolpyruvate carboxykinase (ATP)</fullName>
        <ecNumber evidence="2">4.1.1.49</ecNumber>
    </submittedName>
</protein>
<dbReference type="InterPro" id="IPR013035">
    <property type="entry name" value="PEP_carboxykinase_C"/>
</dbReference>
<dbReference type="PANTHER" id="PTHR30031">
    <property type="entry name" value="PHOSPHOENOLPYRUVATE CARBOXYKINASE ATP"/>
    <property type="match status" value="1"/>
</dbReference>
<feature type="region of interest" description="Disordered" evidence="1">
    <location>
        <begin position="171"/>
        <end position="213"/>
    </location>
</feature>
<dbReference type="GeneID" id="25742371"/>
<dbReference type="KEGG" id="mng:MNEG_9496"/>
<dbReference type="RefSeq" id="XP_013897484.1">
    <property type="nucleotide sequence ID" value="XM_014042030.1"/>
</dbReference>
<keyword evidence="2" id="KW-0670">Pyruvate</keyword>
<feature type="compositionally biased region" description="Gly residues" evidence="1">
    <location>
        <begin position="203"/>
        <end position="213"/>
    </location>
</feature>
<gene>
    <name evidence="2" type="ORF">MNEG_9496</name>
</gene>
<keyword evidence="2" id="KW-0456">Lyase</keyword>
<dbReference type="InterPro" id="IPR001272">
    <property type="entry name" value="PEP_carboxykinase_ATP"/>
</dbReference>
<dbReference type="Gene3D" id="3.90.228.20">
    <property type="match status" value="1"/>
</dbReference>
<dbReference type="GO" id="GO:0005829">
    <property type="term" value="C:cytosol"/>
    <property type="evidence" value="ECO:0007669"/>
    <property type="project" value="TreeGrafter"/>
</dbReference>
<proteinExistence type="predicted"/>
<evidence type="ECO:0000313" key="2">
    <source>
        <dbReference type="EMBL" id="KIY98464.1"/>
    </source>
</evidence>
<dbReference type="GO" id="GO:0006094">
    <property type="term" value="P:gluconeogenesis"/>
    <property type="evidence" value="ECO:0007669"/>
    <property type="project" value="InterPro"/>
</dbReference>
<sequence>MGVTEPEATFSACYGGAFLVWHPMKYAAMLAERMSKHGTKAWLVNTGWTGGSYGVGRRMSLKHTRVIIDAIHAGELEDVDYETLPLFGLKVPASCHGLPHEELQPHEAWGDDEAYAGTLTHLARLFVDSFKQYLKDADEHVGADMAQLILTGGPSLAELEEAEAKYAKMGDAYKPPMTPRRRPAKGARGAAHHAPAAPQAVAPGGGSNGQLAE</sequence>
<reference evidence="2 3" key="1">
    <citation type="journal article" date="2013" name="BMC Genomics">
        <title>Reconstruction of the lipid metabolism for the microalga Monoraphidium neglectum from its genome sequence reveals characteristics suitable for biofuel production.</title>
        <authorList>
            <person name="Bogen C."/>
            <person name="Al-Dilaimi A."/>
            <person name="Albersmeier A."/>
            <person name="Wichmann J."/>
            <person name="Grundmann M."/>
            <person name="Rupp O."/>
            <person name="Lauersen K.J."/>
            <person name="Blifernez-Klassen O."/>
            <person name="Kalinowski J."/>
            <person name="Goesmann A."/>
            <person name="Mussgnug J.H."/>
            <person name="Kruse O."/>
        </authorList>
    </citation>
    <scope>NUCLEOTIDE SEQUENCE [LARGE SCALE GENOMIC DNA]</scope>
    <source>
        <strain evidence="2 3">SAG 48.87</strain>
    </source>
</reference>
<keyword evidence="2" id="KW-0808">Transferase</keyword>
<dbReference type="Pfam" id="PF01293">
    <property type="entry name" value="PEPCK_ATP"/>
    <property type="match status" value="1"/>
</dbReference>
<dbReference type="OrthoDB" id="184182at2759"/>
<dbReference type="GO" id="GO:0004612">
    <property type="term" value="F:phosphoenolpyruvate carboxykinase (ATP) activity"/>
    <property type="evidence" value="ECO:0007669"/>
    <property type="project" value="UniProtKB-EC"/>
</dbReference>